<dbReference type="Pfam" id="PF01844">
    <property type="entry name" value="HNH"/>
    <property type="match status" value="1"/>
</dbReference>
<reference evidence="2 3" key="1">
    <citation type="submission" date="2020-08" db="EMBL/GenBank/DDBJ databases">
        <title>Bridging the membrane lipid divide: bacteria of the FCB group superphylum have the potential to synthesize archaeal ether lipids.</title>
        <authorList>
            <person name="Villanueva L."/>
            <person name="Von Meijenfeldt F.A.B."/>
            <person name="Westbye A.B."/>
            <person name="Yadav S."/>
            <person name="Hopmans E.C."/>
            <person name="Dutilh B.E."/>
            <person name="Sinninghe Damste J.S."/>
        </authorList>
    </citation>
    <scope>NUCLEOTIDE SEQUENCE [LARGE SCALE GENOMIC DNA]</scope>
    <source>
        <strain evidence="2">NIOZ-UU27</strain>
    </source>
</reference>
<accession>A0A8J6N4N4</accession>
<sequence length="181" mass="21116">MSRNYAGQTNPMAISSQDEQLILPFMWGQLSGYEWRDEFGPSRIRDTVANYDVVAAHQKRKKIVVPAHEEFYRDPLLSESLKSIYDHRCQICGMNFRAKYDEPFAETHHIEPLSRGGPDLGHNIVVICPNHHRIIHKVEPNFDRSRFLFRYPNGLEERLILPDHLEQSSIWGDNQILSFGR</sequence>
<keyword evidence="2" id="KW-0255">Endonuclease</keyword>
<keyword evidence="2" id="KW-0540">Nuclease</keyword>
<comment type="caution">
    <text evidence="2">The sequence shown here is derived from an EMBL/GenBank/DDBJ whole genome shotgun (WGS) entry which is preliminary data.</text>
</comment>
<dbReference type="EMBL" id="JACNJD010000333">
    <property type="protein sequence ID" value="MBC8178975.1"/>
    <property type="molecule type" value="Genomic_DNA"/>
</dbReference>
<organism evidence="2 3">
    <name type="scientific">Candidatus Desulfacyla euxinica</name>
    <dbReference type="NCBI Taxonomy" id="2841693"/>
    <lineage>
        <taxon>Bacteria</taxon>
        <taxon>Deltaproteobacteria</taxon>
        <taxon>Candidatus Desulfacyla</taxon>
    </lineage>
</organism>
<name>A0A8J6N4N4_9DELT</name>
<dbReference type="InterPro" id="IPR002711">
    <property type="entry name" value="HNH"/>
</dbReference>
<dbReference type="Proteomes" id="UP000650524">
    <property type="component" value="Unassembled WGS sequence"/>
</dbReference>
<evidence type="ECO:0000313" key="2">
    <source>
        <dbReference type="EMBL" id="MBC8178975.1"/>
    </source>
</evidence>
<dbReference type="GO" id="GO:0003676">
    <property type="term" value="F:nucleic acid binding"/>
    <property type="evidence" value="ECO:0007669"/>
    <property type="project" value="InterPro"/>
</dbReference>
<protein>
    <submittedName>
        <fullName evidence="2">HNH endonuclease</fullName>
    </submittedName>
</protein>
<dbReference type="GO" id="GO:0004519">
    <property type="term" value="F:endonuclease activity"/>
    <property type="evidence" value="ECO:0007669"/>
    <property type="project" value="UniProtKB-KW"/>
</dbReference>
<dbReference type="SMART" id="SM00507">
    <property type="entry name" value="HNHc"/>
    <property type="match status" value="1"/>
</dbReference>
<feature type="domain" description="HNH nuclease" evidence="1">
    <location>
        <begin position="76"/>
        <end position="133"/>
    </location>
</feature>
<keyword evidence="2" id="KW-0378">Hydrolase</keyword>
<proteinExistence type="predicted"/>
<evidence type="ECO:0000259" key="1">
    <source>
        <dbReference type="SMART" id="SM00507"/>
    </source>
</evidence>
<dbReference type="InterPro" id="IPR003615">
    <property type="entry name" value="HNH_nuc"/>
</dbReference>
<dbReference type="GO" id="GO:0008270">
    <property type="term" value="F:zinc ion binding"/>
    <property type="evidence" value="ECO:0007669"/>
    <property type="project" value="InterPro"/>
</dbReference>
<dbReference type="CDD" id="cd00085">
    <property type="entry name" value="HNHc"/>
    <property type="match status" value="1"/>
</dbReference>
<dbReference type="AlphaFoldDB" id="A0A8J6N4N4"/>
<dbReference type="Gene3D" id="1.10.30.50">
    <property type="match status" value="1"/>
</dbReference>
<evidence type="ECO:0000313" key="3">
    <source>
        <dbReference type="Proteomes" id="UP000650524"/>
    </source>
</evidence>
<gene>
    <name evidence="2" type="ORF">H8E19_16345</name>
</gene>